<keyword evidence="5 8" id="KW-0720">Serine protease</keyword>
<feature type="chain" id="PRO_5012240703" description="chymotrypsin" evidence="9">
    <location>
        <begin position="19"/>
        <end position="289"/>
    </location>
</feature>
<organism evidence="11 12">
    <name type="scientific">Trichomalopsis sarcophagae</name>
    <dbReference type="NCBI Taxonomy" id="543379"/>
    <lineage>
        <taxon>Eukaryota</taxon>
        <taxon>Metazoa</taxon>
        <taxon>Ecdysozoa</taxon>
        <taxon>Arthropoda</taxon>
        <taxon>Hexapoda</taxon>
        <taxon>Insecta</taxon>
        <taxon>Pterygota</taxon>
        <taxon>Neoptera</taxon>
        <taxon>Endopterygota</taxon>
        <taxon>Hymenoptera</taxon>
        <taxon>Apocrita</taxon>
        <taxon>Proctotrupomorpha</taxon>
        <taxon>Chalcidoidea</taxon>
        <taxon>Pteromalidae</taxon>
        <taxon>Pteromalinae</taxon>
        <taxon>Trichomalopsis</taxon>
    </lineage>
</organism>
<dbReference type="AlphaFoldDB" id="A0A232EVX7"/>
<evidence type="ECO:0000256" key="4">
    <source>
        <dbReference type="ARBA" id="ARBA00022801"/>
    </source>
</evidence>
<keyword evidence="4 8" id="KW-0378">Hydrolase</keyword>
<keyword evidence="9" id="KW-0732">Signal</keyword>
<dbReference type="CDD" id="cd00190">
    <property type="entry name" value="Tryp_SPc"/>
    <property type="match status" value="1"/>
</dbReference>
<comment type="subcellular location">
    <subcellularLocation>
        <location evidence="1">Secreted</location>
        <location evidence="1">Extracellular space</location>
    </subcellularLocation>
</comment>
<dbReference type="EC" id="3.4.21.1" evidence="7"/>
<dbReference type="Pfam" id="PF00089">
    <property type="entry name" value="Trypsin"/>
    <property type="match status" value="1"/>
</dbReference>
<proteinExistence type="predicted"/>
<evidence type="ECO:0000256" key="9">
    <source>
        <dbReference type="SAM" id="SignalP"/>
    </source>
</evidence>
<feature type="signal peptide" evidence="9">
    <location>
        <begin position="1"/>
        <end position="18"/>
    </location>
</feature>
<evidence type="ECO:0000313" key="12">
    <source>
        <dbReference type="Proteomes" id="UP000215335"/>
    </source>
</evidence>
<protein>
    <recommendedName>
        <fullName evidence="7">chymotrypsin</fullName>
        <ecNumber evidence="7">3.4.21.1</ecNumber>
    </recommendedName>
</protein>
<comment type="caution">
    <text evidence="11">The sequence shown here is derived from an EMBL/GenBank/DDBJ whole genome shotgun (WGS) entry which is preliminary data.</text>
</comment>
<dbReference type="PRINTS" id="PR00722">
    <property type="entry name" value="CHYMOTRYPSIN"/>
</dbReference>
<evidence type="ECO:0000256" key="2">
    <source>
        <dbReference type="ARBA" id="ARBA00022525"/>
    </source>
</evidence>
<dbReference type="GO" id="GO:0004252">
    <property type="term" value="F:serine-type endopeptidase activity"/>
    <property type="evidence" value="ECO:0007669"/>
    <property type="project" value="UniProtKB-EC"/>
</dbReference>
<dbReference type="OrthoDB" id="10061449at2759"/>
<dbReference type="InterPro" id="IPR018114">
    <property type="entry name" value="TRYPSIN_HIS"/>
</dbReference>
<dbReference type="STRING" id="543379.A0A232EVX7"/>
<dbReference type="SUPFAM" id="SSF50494">
    <property type="entry name" value="Trypsin-like serine proteases"/>
    <property type="match status" value="1"/>
</dbReference>
<keyword evidence="2" id="KW-0964">Secreted</keyword>
<dbReference type="InterPro" id="IPR001314">
    <property type="entry name" value="Peptidase_S1A"/>
</dbReference>
<dbReference type="FunFam" id="2.40.10.10:FF:000047">
    <property type="entry name" value="Trypsin eta"/>
    <property type="match status" value="1"/>
</dbReference>
<dbReference type="GO" id="GO:0016485">
    <property type="term" value="P:protein processing"/>
    <property type="evidence" value="ECO:0007669"/>
    <property type="project" value="UniProtKB-ARBA"/>
</dbReference>
<sequence length="289" mass="31038">MLSLKLIVLSCLAGLTCAARGAAYRPFFGQAKSLADLLKFNRIIGGQDALKGEFPHQVSLQWGYPPFVAYSHLCGGSIIDESWILTAAHCVNTLPRSGEFVVRAGKHFIKSNEATEQISLTTEVFIHKNYRGEVSPFDIALIKLATPLVFNDYVSAIDLPQPNVVPQGKVILSGWGSISKTRQAILPSVLQKVTLPLIDIGKCRRALRMLGERGEVHETNICTGPLTGGLTACSGDSGGPLISRNENGTTEIVGIVSWGIVPCGGVGAPAVFVRVSAFIDWINSIMTTY</sequence>
<dbReference type="EMBL" id="NNAY01001939">
    <property type="protein sequence ID" value="OXU22502.1"/>
    <property type="molecule type" value="Genomic_DNA"/>
</dbReference>
<dbReference type="PROSITE" id="PS50240">
    <property type="entry name" value="TRYPSIN_DOM"/>
    <property type="match status" value="1"/>
</dbReference>
<accession>A0A232EVX7</accession>
<keyword evidence="6" id="KW-1015">Disulfide bond</keyword>
<dbReference type="SMART" id="SM00020">
    <property type="entry name" value="Tryp_SPc"/>
    <property type="match status" value="1"/>
</dbReference>
<gene>
    <name evidence="11" type="ORF">TSAR_005493</name>
</gene>
<dbReference type="InterPro" id="IPR043504">
    <property type="entry name" value="Peptidase_S1_PA_chymotrypsin"/>
</dbReference>
<dbReference type="InterPro" id="IPR033116">
    <property type="entry name" value="TRYPSIN_SER"/>
</dbReference>
<evidence type="ECO:0000256" key="7">
    <source>
        <dbReference type="ARBA" id="ARBA00044036"/>
    </source>
</evidence>
<dbReference type="Gene3D" id="2.40.10.10">
    <property type="entry name" value="Trypsin-like serine proteases"/>
    <property type="match status" value="1"/>
</dbReference>
<dbReference type="InterPro" id="IPR001254">
    <property type="entry name" value="Trypsin_dom"/>
</dbReference>
<evidence type="ECO:0000256" key="3">
    <source>
        <dbReference type="ARBA" id="ARBA00022670"/>
    </source>
</evidence>
<reference evidence="11 12" key="1">
    <citation type="journal article" date="2017" name="Curr. Biol.">
        <title>The Evolution of Venom by Co-option of Single-Copy Genes.</title>
        <authorList>
            <person name="Martinson E.O."/>
            <person name="Mrinalini"/>
            <person name="Kelkar Y.D."/>
            <person name="Chang C.H."/>
            <person name="Werren J.H."/>
        </authorList>
    </citation>
    <scope>NUCLEOTIDE SEQUENCE [LARGE SCALE GENOMIC DNA]</scope>
    <source>
        <strain evidence="11 12">Alberta</strain>
        <tissue evidence="11">Whole body</tissue>
    </source>
</reference>
<evidence type="ECO:0000313" key="11">
    <source>
        <dbReference type="EMBL" id="OXU22502.1"/>
    </source>
</evidence>
<feature type="domain" description="Peptidase S1" evidence="10">
    <location>
        <begin position="43"/>
        <end position="287"/>
    </location>
</feature>
<dbReference type="PANTHER" id="PTHR24252:SF7">
    <property type="entry name" value="HYALIN"/>
    <property type="match status" value="1"/>
</dbReference>
<dbReference type="PROSITE" id="PS00135">
    <property type="entry name" value="TRYPSIN_SER"/>
    <property type="match status" value="1"/>
</dbReference>
<evidence type="ECO:0000256" key="6">
    <source>
        <dbReference type="ARBA" id="ARBA00023157"/>
    </source>
</evidence>
<evidence type="ECO:0000256" key="5">
    <source>
        <dbReference type="ARBA" id="ARBA00022825"/>
    </source>
</evidence>
<keyword evidence="12" id="KW-1185">Reference proteome</keyword>
<evidence type="ECO:0000256" key="8">
    <source>
        <dbReference type="RuleBase" id="RU363034"/>
    </source>
</evidence>
<evidence type="ECO:0000259" key="10">
    <source>
        <dbReference type="PROSITE" id="PS50240"/>
    </source>
</evidence>
<dbReference type="Proteomes" id="UP000215335">
    <property type="component" value="Unassembled WGS sequence"/>
</dbReference>
<evidence type="ECO:0000256" key="1">
    <source>
        <dbReference type="ARBA" id="ARBA00004239"/>
    </source>
</evidence>
<dbReference type="PANTHER" id="PTHR24252">
    <property type="entry name" value="ACROSIN-RELATED"/>
    <property type="match status" value="1"/>
</dbReference>
<dbReference type="PROSITE" id="PS00134">
    <property type="entry name" value="TRYPSIN_HIS"/>
    <property type="match status" value="1"/>
</dbReference>
<dbReference type="InterPro" id="IPR009003">
    <property type="entry name" value="Peptidase_S1_PA"/>
</dbReference>
<keyword evidence="3 8" id="KW-0645">Protease</keyword>
<name>A0A232EVX7_9HYME</name>
<dbReference type="GO" id="GO:0005576">
    <property type="term" value="C:extracellular region"/>
    <property type="evidence" value="ECO:0007669"/>
    <property type="project" value="UniProtKB-SubCell"/>
</dbReference>